<keyword evidence="1" id="KW-0472">Membrane</keyword>
<dbReference type="EMBL" id="JADCNL010000002">
    <property type="protein sequence ID" value="KAG0491616.1"/>
    <property type="molecule type" value="Genomic_DNA"/>
</dbReference>
<name>A0A835RGC2_VANPL</name>
<dbReference type="OrthoDB" id="408631at2759"/>
<dbReference type="Proteomes" id="UP000636800">
    <property type="component" value="Chromosome 2"/>
</dbReference>
<keyword evidence="3" id="KW-1185">Reference proteome</keyword>
<dbReference type="AlphaFoldDB" id="A0A835RGC2"/>
<comment type="caution">
    <text evidence="2">The sequence shown here is derived from an EMBL/GenBank/DDBJ whole genome shotgun (WGS) entry which is preliminary data.</text>
</comment>
<proteinExistence type="predicted"/>
<evidence type="ECO:0000256" key="1">
    <source>
        <dbReference type="SAM" id="Phobius"/>
    </source>
</evidence>
<feature type="transmembrane region" description="Helical" evidence="1">
    <location>
        <begin position="34"/>
        <end position="52"/>
    </location>
</feature>
<accession>A0A835RGC2</accession>
<evidence type="ECO:0000313" key="3">
    <source>
        <dbReference type="Proteomes" id="UP000636800"/>
    </source>
</evidence>
<keyword evidence="1" id="KW-1133">Transmembrane helix</keyword>
<evidence type="ECO:0000313" key="2">
    <source>
        <dbReference type="EMBL" id="KAG0491616.1"/>
    </source>
</evidence>
<sequence>MDIICSLLTDMSKESALNAMPFVQLLLPSTSKPISIFTAMISLMSIFSYSAVQVAATKVLSRICAIASGLRPYSLENIVLPDPLQVQYMHIPKQSFKA</sequence>
<protein>
    <submittedName>
        <fullName evidence="2">Uncharacterized protein</fullName>
    </submittedName>
</protein>
<keyword evidence="1" id="KW-0812">Transmembrane</keyword>
<reference evidence="2 3" key="1">
    <citation type="journal article" date="2020" name="Nat. Food">
        <title>A phased Vanilla planifolia genome enables genetic improvement of flavour and production.</title>
        <authorList>
            <person name="Hasing T."/>
            <person name="Tang H."/>
            <person name="Brym M."/>
            <person name="Khazi F."/>
            <person name="Huang T."/>
            <person name="Chambers A.H."/>
        </authorList>
    </citation>
    <scope>NUCLEOTIDE SEQUENCE [LARGE SCALE GENOMIC DNA]</scope>
    <source>
        <tissue evidence="2">Leaf</tissue>
    </source>
</reference>
<gene>
    <name evidence="2" type="ORF">HPP92_005014</name>
</gene>
<organism evidence="2 3">
    <name type="scientific">Vanilla planifolia</name>
    <name type="common">Vanilla</name>
    <dbReference type="NCBI Taxonomy" id="51239"/>
    <lineage>
        <taxon>Eukaryota</taxon>
        <taxon>Viridiplantae</taxon>
        <taxon>Streptophyta</taxon>
        <taxon>Embryophyta</taxon>
        <taxon>Tracheophyta</taxon>
        <taxon>Spermatophyta</taxon>
        <taxon>Magnoliopsida</taxon>
        <taxon>Liliopsida</taxon>
        <taxon>Asparagales</taxon>
        <taxon>Orchidaceae</taxon>
        <taxon>Vanilloideae</taxon>
        <taxon>Vanilleae</taxon>
        <taxon>Vanilla</taxon>
    </lineage>
</organism>